<dbReference type="Proteomes" id="UP000239735">
    <property type="component" value="Unassembled WGS sequence"/>
</dbReference>
<evidence type="ECO:0000313" key="3">
    <source>
        <dbReference type="Proteomes" id="UP000239735"/>
    </source>
</evidence>
<gene>
    <name evidence="2" type="ORF">SBA5_120070</name>
</gene>
<dbReference type="AlphaFoldDB" id="A0A2N9L4K8"/>
<dbReference type="EMBL" id="OKRB01000024">
    <property type="protein sequence ID" value="SPE17994.1"/>
    <property type="molecule type" value="Genomic_DNA"/>
</dbReference>
<sequence length="75" mass="8363">MKTTTTRPRTSAPDRNGQSACHPGKQTRGICIQLADSDEQSNAFDRRFRHAYTPGGIHESCRRVVTLGDCLNFAR</sequence>
<organism evidence="2 3">
    <name type="scientific">Candidatus Sulfuritelmatomonas gaucii</name>
    <dbReference type="NCBI Taxonomy" id="2043161"/>
    <lineage>
        <taxon>Bacteria</taxon>
        <taxon>Pseudomonadati</taxon>
        <taxon>Acidobacteriota</taxon>
        <taxon>Terriglobia</taxon>
        <taxon>Terriglobales</taxon>
        <taxon>Acidobacteriaceae</taxon>
        <taxon>Candidatus Sulfuritelmatomonas</taxon>
    </lineage>
</organism>
<protein>
    <submittedName>
        <fullName evidence="2">Uncharacterized protein</fullName>
    </submittedName>
</protein>
<proteinExistence type="predicted"/>
<feature type="region of interest" description="Disordered" evidence="1">
    <location>
        <begin position="1"/>
        <end position="24"/>
    </location>
</feature>
<reference evidence="3" key="1">
    <citation type="submission" date="2018-02" db="EMBL/GenBank/DDBJ databases">
        <authorList>
            <person name="Hausmann B."/>
        </authorList>
    </citation>
    <scope>NUCLEOTIDE SEQUENCE [LARGE SCALE GENOMIC DNA]</scope>
    <source>
        <strain evidence="3">Peat soil MAG SbA5</strain>
    </source>
</reference>
<accession>A0A2N9L4K8</accession>
<evidence type="ECO:0000313" key="2">
    <source>
        <dbReference type="EMBL" id="SPE17994.1"/>
    </source>
</evidence>
<name>A0A2N9L4K8_9BACT</name>
<evidence type="ECO:0000256" key="1">
    <source>
        <dbReference type="SAM" id="MobiDB-lite"/>
    </source>
</evidence>